<evidence type="ECO:0000256" key="8">
    <source>
        <dbReference type="ARBA" id="ARBA00022692"/>
    </source>
</evidence>
<keyword evidence="13" id="KW-0106">Calcium</keyword>
<dbReference type="FunFam" id="2.60.120.290:FF:000003">
    <property type="entry name" value="Neuropilin"/>
    <property type="match status" value="2"/>
</dbReference>
<dbReference type="Pfam" id="PF00431">
    <property type="entry name" value="CUB"/>
    <property type="match status" value="24"/>
</dbReference>
<gene>
    <name evidence="21" type="ORF">MELIAE_LOCUS11482</name>
</gene>
<dbReference type="FunFam" id="2.10.25.10:FF:000429">
    <property type="entry name" value="Cubilin"/>
    <property type="match status" value="1"/>
</dbReference>
<dbReference type="InterPro" id="IPR035914">
    <property type="entry name" value="Sperma_CUB_dom_sf"/>
</dbReference>
<dbReference type="PROSITE" id="PS00022">
    <property type="entry name" value="EGF_1"/>
    <property type="match status" value="4"/>
</dbReference>
<keyword evidence="14" id="KW-0653">Protein transport</keyword>
<evidence type="ECO:0000256" key="13">
    <source>
        <dbReference type="ARBA" id="ARBA00022837"/>
    </source>
</evidence>
<evidence type="ECO:0000256" key="10">
    <source>
        <dbReference type="ARBA" id="ARBA00022729"/>
    </source>
</evidence>
<feature type="domain" description="EGF-like" evidence="19 20">
    <location>
        <begin position="473"/>
        <end position="484"/>
    </location>
</feature>
<feature type="domain" description="EGF-like" evidence="19">
    <location>
        <begin position="206"/>
        <end position="217"/>
    </location>
</feature>
<protein>
    <recommendedName>
        <fullName evidence="19 20">EGF-like domain-containing protein</fullName>
    </recommendedName>
</protein>
<dbReference type="SMART" id="SM00181">
    <property type="entry name" value="EGF"/>
    <property type="match status" value="8"/>
</dbReference>
<evidence type="ECO:0000256" key="18">
    <source>
        <dbReference type="ARBA" id="ARBA00023180"/>
    </source>
</evidence>
<feature type="domain" description="EGF-like" evidence="19">
    <location>
        <begin position="163"/>
        <end position="174"/>
    </location>
</feature>
<dbReference type="FunFam" id="2.60.120.290:FF:000013">
    <property type="entry name" value="Membrane frizzled-related protein"/>
    <property type="match status" value="6"/>
</dbReference>
<dbReference type="Proteomes" id="UP001154078">
    <property type="component" value="Chromosome 8"/>
</dbReference>
<keyword evidence="18" id="KW-0325">Glycoprotein</keyword>
<evidence type="ECO:0000256" key="5">
    <source>
        <dbReference type="ARBA" id="ARBA00022475"/>
    </source>
</evidence>
<reference evidence="21" key="1">
    <citation type="submission" date="2021-12" db="EMBL/GenBank/DDBJ databases">
        <authorList>
            <person name="King R."/>
        </authorList>
    </citation>
    <scope>NUCLEOTIDE SEQUENCE</scope>
</reference>
<dbReference type="Pfam" id="PF07645">
    <property type="entry name" value="EGF_CA"/>
    <property type="match status" value="2"/>
</dbReference>
<dbReference type="GO" id="GO:0023052">
    <property type="term" value="P:signaling"/>
    <property type="evidence" value="ECO:0007669"/>
    <property type="project" value="UniProtKB-ARBA"/>
</dbReference>
<dbReference type="FunFam" id="2.60.120.290:FF:000060">
    <property type="entry name" value="Cubilin homolog"/>
    <property type="match status" value="1"/>
</dbReference>
<keyword evidence="11" id="KW-0677">Repeat</keyword>
<evidence type="ECO:0000256" key="9">
    <source>
        <dbReference type="ARBA" id="ARBA00022723"/>
    </source>
</evidence>
<dbReference type="FunFam" id="2.10.25.10:FF:000260">
    <property type="entry name" value="Notch receptor 4"/>
    <property type="match status" value="1"/>
</dbReference>
<feature type="domain" description="EGF-like" evidence="19">
    <location>
        <begin position="435"/>
        <end position="446"/>
    </location>
</feature>
<dbReference type="OrthoDB" id="10009301at2759"/>
<dbReference type="FunFam" id="2.60.120.290:FF:000005">
    <property type="entry name" value="Procollagen C-endopeptidase enhancer 1"/>
    <property type="match status" value="1"/>
</dbReference>
<evidence type="ECO:0000256" key="3">
    <source>
        <dbReference type="ARBA" id="ARBA00004251"/>
    </source>
</evidence>
<dbReference type="GO" id="GO:0005768">
    <property type="term" value="C:endosome"/>
    <property type="evidence" value="ECO:0007669"/>
    <property type="project" value="UniProtKB-SubCell"/>
</dbReference>
<organism evidence="21 22">
    <name type="scientific">Brassicogethes aeneus</name>
    <name type="common">Rape pollen beetle</name>
    <name type="synonym">Meligethes aeneus</name>
    <dbReference type="NCBI Taxonomy" id="1431903"/>
    <lineage>
        <taxon>Eukaryota</taxon>
        <taxon>Metazoa</taxon>
        <taxon>Ecdysozoa</taxon>
        <taxon>Arthropoda</taxon>
        <taxon>Hexapoda</taxon>
        <taxon>Insecta</taxon>
        <taxon>Pterygota</taxon>
        <taxon>Neoptera</taxon>
        <taxon>Endopterygota</taxon>
        <taxon>Coleoptera</taxon>
        <taxon>Polyphaga</taxon>
        <taxon>Cucujiformia</taxon>
        <taxon>Nitidulidae</taxon>
        <taxon>Meligethinae</taxon>
        <taxon>Brassicogethes</taxon>
    </lineage>
</organism>
<dbReference type="SMART" id="SM00179">
    <property type="entry name" value="EGF_CA"/>
    <property type="match status" value="6"/>
</dbReference>
<feature type="domain" description="EGF-like" evidence="20">
    <location>
        <begin position="248"/>
        <end position="263"/>
    </location>
</feature>
<dbReference type="CDD" id="cd00054">
    <property type="entry name" value="EGF_CA"/>
    <property type="match status" value="5"/>
</dbReference>
<dbReference type="CDD" id="cd22201">
    <property type="entry name" value="cubilin_NTD"/>
    <property type="match status" value="1"/>
</dbReference>
<keyword evidence="12" id="KW-0967">Endosome</keyword>
<dbReference type="GO" id="GO:0005509">
    <property type="term" value="F:calcium ion binding"/>
    <property type="evidence" value="ECO:0007669"/>
    <property type="project" value="InterPro"/>
</dbReference>
<comment type="subcellular location">
    <subcellularLocation>
        <location evidence="2">Cell membrane</location>
        <topology evidence="2">Peripheral membrane protein</topology>
    </subcellularLocation>
    <subcellularLocation>
        <location evidence="3">Cell membrane</location>
        <topology evidence="3">Single-pass type I membrane protein</topology>
    </subcellularLocation>
    <subcellularLocation>
        <location evidence="1">Endosome</location>
    </subcellularLocation>
</comment>
<dbReference type="GO" id="GO:0005886">
    <property type="term" value="C:plasma membrane"/>
    <property type="evidence" value="ECO:0007669"/>
    <property type="project" value="UniProtKB-SubCell"/>
</dbReference>
<evidence type="ECO:0000259" key="20">
    <source>
        <dbReference type="PROSITE" id="PS01186"/>
    </source>
</evidence>
<evidence type="ECO:0000256" key="14">
    <source>
        <dbReference type="ARBA" id="ARBA00022927"/>
    </source>
</evidence>
<keyword evidence="5" id="KW-1003">Cell membrane</keyword>
<evidence type="ECO:0000256" key="11">
    <source>
        <dbReference type="ARBA" id="ARBA00022737"/>
    </source>
</evidence>
<dbReference type="InterPro" id="IPR018097">
    <property type="entry name" value="EGF_Ca-bd_CS"/>
</dbReference>
<dbReference type="SUPFAM" id="SSF57184">
    <property type="entry name" value="Growth factor receptor domain"/>
    <property type="match status" value="1"/>
</dbReference>
<dbReference type="SUPFAM" id="SSF49854">
    <property type="entry name" value="Spermadhesin, CUB domain"/>
    <property type="match status" value="25"/>
</dbReference>
<evidence type="ECO:0000256" key="15">
    <source>
        <dbReference type="ARBA" id="ARBA00022989"/>
    </source>
</evidence>
<keyword evidence="17" id="KW-1015">Disulfide bond</keyword>
<dbReference type="InterPro" id="IPR001881">
    <property type="entry name" value="EGF-like_Ca-bd_dom"/>
</dbReference>
<dbReference type="InterPro" id="IPR049883">
    <property type="entry name" value="NOTCH1_EGF-like"/>
</dbReference>
<dbReference type="Gene3D" id="2.60.120.290">
    <property type="entry name" value="Spermadhesin, CUB domain"/>
    <property type="match status" value="25"/>
</dbReference>
<name>A0A9P0FLN0_BRAAE</name>
<dbReference type="InterPro" id="IPR000859">
    <property type="entry name" value="CUB_dom"/>
</dbReference>
<dbReference type="FunFam" id="2.10.25.10:FF:000391">
    <property type="entry name" value="Weary, isoform C"/>
    <property type="match status" value="1"/>
</dbReference>
<evidence type="ECO:0000313" key="21">
    <source>
        <dbReference type="EMBL" id="CAH0562353.1"/>
    </source>
</evidence>
<evidence type="ECO:0000256" key="17">
    <source>
        <dbReference type="ARBA" id="ARBA00023157"/>
    </source>
</evidence>
<evidence type="ECO:0000313" key="22">
    <source>
        <dbReference type="Proteomes" id="UP001154078"/>
    </source>
</evidence>
<evidence type="ECO:0000259" key="19">
    <source>
        <dbReference type="PROSITE" id="PS00022"/>
    </source>
</evidence>
<dbReference type="GO" id="GO:0015031">
    <property type="term" value="P:protein transport"/>
    <property type="evidence" value="ECO:0007669"/>
    <property type="project" value="UniProtKB-KW"/>
</dbReference>
<keyword evidence="22" id="KW-1185">Reference proteome</keyword>
<dbReference type="InterPro" id="IPR000152">
    <property type="entry name" value="EGF-type_Asp/Asn_hydroxyl_site"/>
</dbReference>
<evidence type="ECO:0000256" key="2">
    <source>
        <dbReference type="ARBA" id="ARBA00004202"/>
    </source>
</evidence>
<dbReference type="InterPro" id="IPR000742">
    <property type="entry name" value="EGF"/>
</dbReference>
<dbReference type="EMBL" id="OV121139">
    <property type="protein sequence ID" value="CAH0562353.1"/>
    <property type="molecule type" value="Genomic_DNA"/>
</dbReference>
<keyword evidence="9" id="KW-0479">Metal-binding</keyword>
<dbReference type="InterPro" id="IPR009030">
    <property type="entry name" value="Growth_fac_rcpt_cys_sf"/>
</dbReference>
<dbReference type="FunFam" id="2.10.25.10:FF:000006">
    <property type="entry name" value="Versican core protein-like isoform 1"/>
    <property type="match status" value="1"/>
</dbReference>
<dbReference type="Gene3D" id="2.10.25.10">
    <property type="entry name" value="Laminin"/>
    <property type="match status" value="6"/>
</dbReference>
<dbReference type="PROSITE" id="PS00010">
    <property type="entry name" value="ASX_HYDROXYL"/>
    <property type="match status" value="3"/>
</dbReference>
<keyword evidence="15" id="KW-1133">Transmembrane helix</keyword>
<evidence type="ECO:0000256" key="6">
    <source>
        <dbReference type="ARBA" id="ARBA00022536"/>
    </source>
</evidence>
<dbReference type="PROSITE" id="PS01186">
    <property type="entry name" value="EGF_2"/>
    <property type="match status" value="2"/>
</dbReference>
<dbReference type="SUPFAM" id="SSF57196">
    <property type="entry name" value="EGF/Laminin"/>
    <property type="match status" value="3"/>
</dbReference>
<keyword evidence="16" id="KW-0472">Membrane</keyword>
<keyword evidence="8" id="KW-0812">Transmembrane</keyword>
<evidence type="ECO:0000256" key="12">
    <source>
        <dbReference type="ARBA" id="ARBA00022753"/>
    </source>
</evidence>
<accession>A0A9P0FLN0</accession>
<keyword evidence="6" id="KW-0245">EGF-like domain</keyword>
<evidence type="ECO:0000256" key="1">
    <source>
        <dbReference type="ARBA" id="ARBA00004177"/>
    </source>
</evidence>
<dbReference type="GO" id="GO:0007154">
    <property type="term" value="P:cell communication"/>
    <property type="evidence" value="ECO:0007669"/>
    <property type="project" value="UniProtKB-ARBA"/>
</dbReference>
<sequence>MPLFLIKIFKKFQYLFSRDIQGIQARLYAQNGHLFIESAYDRNITIKTTSFRVNDLDLLPTLEKAHRALKTEESFLRNSEEYDDRLNVIEQRLMVIDTSKIGGGNFSIIPDFSGRNYRTLRRQITSLNNRFRDMLLRLSFDDCKSNPCRNGGSCTDLYDSYLCNCPSNWEGTNCDVDVNECARFAGTDLGCQNGATCVNKPGTYECSCLPNFYGIHCTKKTGSCTEGSTDMCGHGTCVPQNNQNGYKCICDQGWKTDGTHPGCTVDVDECLQSNRACSTNPMVSCINTPGSFSCGLCPTGYTGNGFYCTDINECEINNGGCSVNPLVQCINTHGSRTCGPCPPGYIGDGGQCQYRGVCNILNGGCHHLASCRDNSRISATFVECICPAGYYGNGMGPNGCIKIAGSPNDPCTPNPCKNGQCSVRNGSRFDNDYVCLCNLRYTGRNCDILKDPCASNPCLNGGTCQNRIILFRCTCAQGYSGRRCQVEDQACGGRLKSAEGSGVLRYPPIDYITYNHGANCGWTIETNSSKVLKLDFTKFNLEFSKGCRYDWLQIYDGPTSAAHSIGRFCGKNFPNNGTIISTHNVVFVWFHSDNTISNEGFQVNWTTTEPECGGVYVVKQHGQISSPGSPGNYPLNRDCTWSLYAPNNKRFLFQFFSLMIGDNSDCSHDYLESGDKVFGKFCNSTQPAPLYSPGRFAEVHFYSDNIDSYPGFQITYSVIEGTPGCGGVYTSNVGEINSPVVDGQYPNNMYCEYNIKQSLDSRIKITFISFNIEDSRGCKYDYISIHEGPDTKSPTIGRYCGTTLPAPYTTQSNELTILFRSDSAKTGSGFRLKFEKACGGKYSAPTGFIEFSNTDAGVTCIYEIIQPPGNVITLEFNGDIIERRIRYGFGMDVLEIRDGDNPRAPLLGKYQRGPIPTAISTHNYLWISFKSQNVATAGFRANYSTTYVGCGGILRDKVGTISSPSHPTGYPSEKKCTWMISAPEGHVIQLTWALFHLEHSYKCSYDSITIYDNNTGPGLGGLMGKYCGNIPPPTMLSSSNLMTIVFETDQSIAMDGFSGTYTFINENHICGGSYFTPAGIIKSPQYPDNYPIEKKCIWKITVESGNQILLNITDFSIESYPNCRYDWLEIRNGGSSSSPIIGRYCGHNIPKTISSHSNQLYIEFNSDTTKTGHGFKIIWSSTATGCGGSLLSPFGSVISPYYPEPYSRNTECYWKIVTSAGSRIRAMFSDIDLESHSRCGLDYVQLFDGLKINTNSLGKFCKPIVTGTFVDSTKNQMLVKFRSDVNNQGRGFQLQYSTMCTTTLTGFNGVIESPNFPNNYPDHQNCAWTIEVANKNNISITFSHFQLEKVLRGAKTNSCGYDYIEIRYKELTDIYDEDTAEFTSIGKYCGDNNPGFIQIPSHIAQIKFVSDNAMSASGFRLEWKLDGCGGILIDPTGTITSPNYPNGYPSGVVCQWIIETDYGKSVELTIDHLDIEKDNQCAYDYVKVYSGRTNTSALLATVCHQNKKTVVTSSENYMYILFFTDYTNVRGGFKANYKVIDSKCGGKIVAPQGSISSPNYPNNYDKNETCGWLIEVDDQHTIQLEFDDLDLTASCSENYVKIYDGPYESYPLLYNACGKIKPNKTIVSTYNQVYVEFSSHSTLFTAKGFLLKFFKSCGARIVTQSSGNLQINSFETSERIQQNCTWTIVSLIPSQHISLTVQHSAEYFYSVDNCVDDMDYKMIIYGGESASSPSIFKYCTGTLPPTIFSDGNALTIVTTTSNNFFATYSVFDNQCGGSLFSLNGQIASPGYPKSYYPNISCEWTIETTPGNSIGLTFSYFEMPTSDNCNIDYLEIRSFNSSGPLKGVYCGKNIPPNIDKHQGNLWLSYKSSDITSEGGKKFKGFLGTYLINTDNVLTGPSGIISSPLYPKSVYSACSYKITVSSGKRILITFKDIYLTDCWQLDSEFTIYDGEDIESPVLGTYCGLVSPPPVKSTSNVVYIYYPMPTTQDTRLLLEWLEIDGEKSRPTSRFNLTSNCGTDGTIDVHALSSVQIASPLLLSFSQLNKCEWLFSTIENNHLRLTITDSTSRINRRIEDRDAILNIQQMTSRSWSQLFDGRIKINQVIDGTNLMKVTYSMYNIQHLFTKQFKFKVEDACGGQLTSPSGYITFDNTTIRNTSCTWNITVRAGRTIKVTFLKFNLGRKSDPCTNYIFLRNGISIGSPILGNGKYCSDSNPTEFSTTSNSFSVAYSGLASSSFKIRYDEHSVECGGELKLKERDDFVLISSPNYPNIPVPHSECDWVIVAPVGETLRVDFVERFDLESTKNCVSEYVQLNDGGTSLSPVIDRICKAPQRSYFTEDYMLHIKYFTDIERPGNGFKANISVDECGGTIRGFSGVLSHSGVTNSGRPRNCTWYIKGPSDHFLLLTFEMVDVGPRVSNCSGQNRVNIYVQSYVTQKYIWVYTFCGNKNGMPPFQATDNIKVDYISTNLKPNHKGFKISFTSKTPDCGGLIQSESGEILSPGYPENTRYHKTCHWIIKVPKGRRVSLFIADLNIDEDEATMVAYNGAKNDFAYKIKVISSNDQNHMIESSDNVMSIFFDMPGNSNHRGFQAKFTSGKPTLCVGDFNQTSGILKTPNVTLYNCEWEHRSAPETTLALTIDAISNDTSYCFEKNRHLLFRFNNVFLTECKTVSKRIMLTPYLESKLEVRGTQYRPFNFTVAYDTHKCGGLRYPGFDEQPFITSPDYPAKPGKSFECAWLVKTPSQATVMLAMVNFDLGSNCDNHYMIIYNGPSPKHPKIGKYCKNNKPTTLVSSSNALWVEYHYQSGSEGNGFKLTYSPVINGCGGVFHDTTRIIATPGYTSNKNYPDDAECIWEITTPKPGYFIRFTFLDRFFIEDTTGCTDDYVEIFDYSNNIWVSKGKKCGRQTPQDVISTEDKLKVIFRSGNNKITGQGFKAKWNLHCGGVFQATDALQTITSPGYNDLHERTLNCTYEIHSPGKIINLSFKDFQLESYCRHENLTIQRLGYMPNQITYCGSDSPGDIRLKDKIIIYFKSSHTTGKKGFQFTFKNEVCMEEITTEQSIKAPEIVETSKFKYHIGRSFTDMRHCQWKITAPKNKTVVLRLTSLNLPCYRPMGVYKSLTANAEDRLAALCGNMGNSPPTISSPTNQMLINFYYTYNYLYFSGDIYFTYGPSMGCGGNIDLKSGETKVIQAPSVQDTVDCQWVISVPMSYVVKIEFNEVNLPTCEKATNATDNCTCAFLEVRNGAGSFSDPIEKLCGHSSSENLQRIIWTNLQFAHIRYFSKKNSNNAFKITVTPTFTVCGQLLLNATNQTQTLTSAFYPNPYPKNIKCIWSIQAPKLQRITVRIENLDLIDENGKHLTNNACKQDKLSFVDDLRVKEDVTQGLGPDMTFYGRRRYSRYNAIDGSFEFCGVDDKPYEFYSPTNSLSVVFESGNNDNHGKGFKLSYSIANCNRTYESEQGRLVNYFYNNYNTCITHIVAPENTTISFYFKEFNFGANNPKCEQRGMEIRDGISETSPSIFKACGYAVPPPVFSTTNKLWVKTWGKENSRMGYDITYTSSDKGRGCGGQLYNDKGVFTSPMYPNIYKNNTLCTWNVRVPLSLYAAVTFRVFQINGDCTENYLKVITYSKDVPSEHLICGSDPHPPTFYSDHHLDVIYQASTTNTGTGWLAIFRGVSDNTKKYF</sequence>
<keyword evidence="7" id="KW-0597">Phosphoprotein</keyword>
<dbReference type="SMART" id="SM00042">
    <property type="entry name" value="CUB"/>
    <property type="match status" value="25"/>
</dbReference>
<dbReference type="FunFam" id="2.10.25.10:FF:000379">
    <property type="entry name" value="Cubilin"/>
    <property type="match status" value="1"/>
</dbReference>
<evidence type="ECO:0000256" key="4">
    <source>
        <dbReference type="ARBA" id="ARBA00022448"/>
    </source>
</evidence>
<evidence type="ECO:0000256" key="7">
    <source>
        <dbReference type="ARBA" id="ARBA00022553"/>
    </source>
</evidence>
<dbReference type="CDD" id="cd00041">
    <property type="entry name" value="CUB"/>
    <property type="match status" value="24"/>
</dbReference>
<dbReference type="PROSITE" id="PS01187">
    <property type="entry name" value="EGF_CA"/>
    <property type="match status" value="1"/>
</dbReference>
<proteinExistence type="predicted"/>
<keyword evidence="10" id="KW-0732">Signal</keyword>
<evidence type="ECO:0000256" key="16">
    <source>
        <dbReference type="ARBA" id="ARBA00023136"/>
    </source>
</evidence>
<dbReference type="Pfam" id="PF00008">
    <property type="entry name" value="EGF"/>
    <property type="match status" value="3"/>
</dbReference>
<keyword evidence="4" id="KW-0813">Transport</keyword>
<dbReference type="PANTHER" id="PTHR24251">
    <property type="entry name" value="OVOCHYMASE-RELATED"/>
    <property type="match status" value="1"/>
</dbReference>